<dbReference type="SMART" id="SM00086">
    <property type="entry name" value="PAC"/>
    <property type="match status" value="1"/>
</dbReference>
<dbReference type="InterPro" id="IPR001610">
    <property type="entry name" value="PAC"/>
</dbReference>
<gene>
    <name evidence="5" type="ORF">GQS65_00315</name>
</gene>
<dbReference type="Proteomes" id="UP000451471">
    <property type="component" value="Unassembled WGS sequence"/>
</dbReference>
<dbReference type="InterPro" id="IPR003018">
    <property type="entry name" value="GAF"/>
</dbReference>
<dbReference type="Pfam" id="PF13185">
    <property type="entry name" value="GAF_2"/>
    <property type="match status" value="1"/>
</dbReference>
<dbReference type="EMBL" id="WSZK01000001">
    <property type="protein sequence ID" value="MWG32949.1"/>
    <property type="molecule type" value="Genomic_DNA"/>
</dbReference>
<protein>
    <submittedName>
        <fullName evidence="5">PAS domain S-box protein</fullName>
    </submittedName>
</protein>
<organism evidence="5 6">
    <name type="scientific">Halomarina oriensis</name>
    <dbReference type="NCBI Taxonomy" id="671145"/>
    <lineage>
        <taxon>Archaea</taxon>
        <taxon>Methanobacteriati</taxon>
        <taxon>Methanobacteriota</taxon>
        <taxon>Stenosarchaea group</taxon>
        <taxon>Halobacteria</taxon>
        <taxon>Halobacteriales</taxon>
        <taxon>Natronomonadaceae</taxon>
        <taxon>Halomarina</taxon>
    </lineage>
</organism>
<dbReference type="InterPro" id="IPR007050">
    <property type="entry name" value="HTH_bacterioopsin"/>
</dbReference>
<dbReference type="AlphaFoldDB" id="A0A6B0GHQ3"/>
<dbReference type="InterPro" id="IPR035965">
    <property type="entry name" value="PAS-like_dom_sf"/>
</dbReference>
<dbReference type="SUPFAM" id="SSF55785">
    <property type="entry name" value="PYP-like sensor domain (PAS domain)"/>
    <property type="match status" value="1"/>
</dbReference>
<dbReference type="SMART" id="SM00091">
    <property type="entry name" value="PAS"/>
    <property type="match status" value="1"/>
</dbReference>
<keyword evidence="6" id="KW-1185">Reference proteome</keyword>
<keyword evidence="1" id="KW-0805">Transcription regulation</keyword>
<proteinExistence type="predicted"/>
<accession>A0A6B0GHQ3</accession>
<dbReference type="PANTHER" id="PTHR34236:SF1">
    <property type="entry name" value="DIMETHYL SULFOXIDE REDUCTASE TRANSCRIPTIONAL ACTIVATOR"/>
    <property type="match status" value="1"/>
</dbReference>
<name>A0A6B0GHQ3_9EURY</name>
<evidence type="ECO:0000256" key="1">
    <source>
        <dbReference type="ARBA" id="ARBA00023015"/>
    </source>
</evidence>
<dbReference type="PROSITE" id="PS50112">
    <property type="entry name" value="PAS"/>
    <property type="match status" value="1"/>
</dbReference>
<dbReference type="InterPro" id="IPR029016">
    <property type="entry name" value="GAF-like_dom_sf"/>
</dbReference>
<dbReference type="Gene3D" id="3.30.450.40">
    <property type="match status" value="1"/>
</dbReference>
<evidence type="ECO:0000313" key="5">
    <source>
        <dbReference type="EMBL" id="MWG32949.1"/>
    </source>
</evidence>
<dbReference type="InterPro" id="IPR000700">
    <property type="entry name" value="PAS-assoc_C"/>
</dbReference>
<keyword evidence="2" id="KW-0804">Transcription</keyword>
<dbReference type="Pfam" id="PF08448">
    <property type="entry name" value="PAS_4"/>
    <property type="match status" value="1"/>
</dbReference>
<evidence type="ECO:0000256" key="2">
    <source>
        <dbReference type="ARBA" id="ARBA00023163"/>
    </source>
</evidence>
<dbReference type="InterPro" id="IPR013656">
    <property type="entry name" value="PAS_4"/>
</dbReference>
<feature type="domain" description="PAC" evidence="4">
    <location>
        <begin position="195"/>
        <end position="247"/>
    </location>
</feature>
<evidence type="ECO:0000313" key="6">
    <source>
        <dbReference type="Proteomes" id="UP000451471"/>
    </source>
</evidence>
<sequence>MNVTHTAALRVPHGVVGDDLAGVLADRNVRVVRGDDAADCTLVTPRRLGDRTEPTVGVYEDPAEASTLLDHGVDRTVHLVGDRDIDAANITAAVRAVRAERPGQSGDDGAFDGAGTDARPPLSNALLRKAIDELTDVFFVFDTDLQFLSWNERFVEVTGYDHAAVRGMSPLEFVPEDEAGAIAAAIADATEEGRATKRAHFLTNDGERIPYEFTGAALTDDAGEVVGICGVGRDITDQQHRERALEQQAEWLGTLNRINEVIRNVNGDLVRADTREAVEEAVVERLVAEDTYRFAWVGRYETTEDRVVPTAWAGEGAGYLEDREAVEFAPDDVTATTVARSGEMRVAQHVTDEPLGSWGKTAREYGFASAAAVPLAHREATYGVLCVYADREEAFGETERAVLAELGETVAYAIGATERRRALLADTLVELEFTLGEAAPAAGLETAASTVAFRGAVVTEDGPAQFYRLEGDVEDVLTTVRDRGATFSVVKRDEGGVVIRVTDEVGVSALIADFGGTVRRIDVGEDGARLVATFPRDVDVRQVLDTLDEHAPSVELLARRERARSDVEGPDPAESLTDRQRSVLATAYHLGFFETPRVSTGTDVAAELDIAPATFHEHLRIAERKLVAAYLSGTPAGRRF</sequence>
<comment type="caution">
    <text evidence="5">The sequence shown here is derived from an EMBL/GenBank/DDBJ whole genome shotgun (WGS) entry which is preliminary data.</text>
</comment>
<dbReference type="SUPFAM" id="SSF55781">
    <property type="entry name" value="GAF domain-like"/>
    <property type="match status" value="1"/>
</dbReference>
<dbReference type="Gene3D" id="3.30.450.20">
    <property type="entry name" value="PAS domain"/>
    <property type="match status" value="1"/>
</dbReference>
<feature type="domain" description="PAS" evidence="3">
    <location>
        <begin position="123"/>
        <end position="193"/>
    </location>
</feature>
<evidence type="ECO:0000259" key="3">
    <source>
        <dbReference type="PROSITE" id="PS50112"/>
    </source>
</evidence>
<evidence type="ECO:0000259" key="4">
    <source>
        <dbReference type="PROSITE" id="PS50113"/>
    </source>
</evidence>
<dbReference type="PROSITE" id="PS50113">
    <property type="entry name" value="PAC"/>
    <property type="match status" value="1"/>
</dbReference>
<dbReference type="InterPro" id="IPR031803">
    <property type="entry name" value="BAT_GAF/HTH-assoc"/>
</dbReference>
<dbReference type="Pfam" id="PF15915">
    <property type="entry name" value="BAT"/>
    <property type="match status" value="1"/>
</dbReference>
<dbReference type="InterPro" id="IPR000014">
    <property type="entry name" value="PAS"/>
</dbReference>
<dbReference type="NCBIfam" id="TIGR00229">
    <property type="entry name" value="sensory_box"/>
    <property type="match status" value="1"/>
</dbReference>
<dbReference type="PANTHER" id="PTHR34236">
    <property type="entry name" value="DIMETHYL SULFOXIDE REDUCTASE TRANSCRIPTIONAL ACTIVATOR"/>
    <property type="match status" value="1"/>
</dbReference>
<reference evidence="5 6" key="1">
    <citation type="submission" date="2019-12" db="EMBL/GenBank/DDBJ databases">
        <title>Halocatena pleomorpha gen. nov. sp. nov., an extremely halophilic archaeon of family Halobacteriaceae isolated from saltpan soil.</title>
        <authorList>
            <person name="Pal Y."/>
            <person name="Verma A."/>
            <person name="Krishnamurthi S."/>
            <person name="Kumar P."/>
        </authorList>
    </citation>
    <scope>NUCLEOTIDE SEQUENCE [LARGE SCALE GENOMIC DNA]</scope>
    <source>
        <strain evidence="5 6">JCM 16495</strain>
    </source>
</reference>
<dbReference type="Pfam" id="PF04967">
    <property type="entry name" value="HTH_10"/>
    <property type="match status" value="1"/>
</dbReference>
<dbReference type="CDD" id="cd00130">
    <property type="entry name" value="PAS"/>
    <property type="match status" value="1"/>
</dbReference>
<dbReference type="SMART" id="SM00065">
    <property type="entry name" value="GAF"/>
    <property type="match status" value="1"/>
</dbReference>